<dbReference type="GO" id="GO:0003677">
    <property type="term" value="F:DNA binding"/>
    <property type="evidence" value="ECO:0007669"/>
    <property type="project" value="InterPro"/>
</dbReference>
<organism evidence="3 4">
    <name type="scientific">Arsukibacterium ikkense</name>
    <dbReference type="NCBI Taxonomy" id="336831"/>
    <lineage>
        <taxon>Bacteria</taxon>
        <taxon>Pseudomonadati</taxon>
        <taxon>Pseudomonadota</taxon>
        <taxon>Gammaproteobacteria</taxon>
        <taxon>Chromatiales</taxon>
        <taxon>Chromatiaceae</taxon>
        <taxon>Arsukibacterium</taxon>
    </lineage>
</organism>
<keyword evidence="4" id="KW-1185">Reference proteome</keyword>
<dbReference type="PATRIC" id="fig|336831.14.peg.2992"/>
<dbReference type="AlphaFoldDB" id="A0A0M2VB39"/>
<keyword evidence="1" id="KW-0472">Membrane</keyword>
<dbReference type="Pfam" id="PF04471">
    <property type="entry name" value="Mrr_cat"/>
    <property type="match status" value="1"/>
</dbReference>
<accession>A0A0M2VB39</accession>
<dbReference type="GO" id="GO:0004519">
    <property type="term" value="F:endonuclease activity"/>
    <property type="evidence" value="ECO:0007669"/>
    <property type="project" value="InterPro"/>
</dbReference>
<dbReference type="GO" id="GO:0009307">
    <property type="term" value="P:DNA restriction-modification system"/>
    <property type="evidence" value="ECO:0007669"/>
    <property type="project" value="InterPro"/>
</dbReference>
<comment type="caution">
    <text evidence="3">The sequence shown here is derived from an EMBL/GenBank/DDBJ whole genome shotgun (WGS) entry which is preliminary data.</text>
</comment>
<feature type="transmembrane region" description="Helical" evidence="1">
    <location>
        <begin position="47"/>
        <end position="68"/>
    </location>
</feature>
<dbReference type="RefSeq" id="WP_046556804.1">
    <property type="nucleotide sequence ID" value="NZ_LAHO01000004.1"/>
</dbReference>
<dbReference type="STRING" id="336831.WG68_06245"/>
<dbReference type="OrthoDB" id="5765685at2"/>
<evidence type="ECO:0000256" key="1">
    <source>
        <dbReference type="SAM" id="Phobius"/>
    </source>
</evidence>
<protein>
    <recommendedName>
        <fullName evidence="2">Restriction endonuclease type IV Mrr domain-containing protein</fullName>
    </recommendedName>
</protein>
<keyword evidence="1" id="KW-0812">Transmembrane</keyword>
<keyword evidence="1" id="KW-1133">Transmembrane helix</keyword>
<evidence type="ECO:0000313" key="4">
    <source>
        <dbReference type="Proteomes" id="UP000034228"/>
    </source>
</evidence>
<evidence type="ECO:0000259" key="2">
    <source>
        <dbReference type="Pfam" id="PF04471"/>
    </source>
</evidence>
<proteinExistence type="predicted"/>
<dbReference type="EMBL" id="LAHO01000004">
    <property type="protein sequence ID" value="KKO46363.1"/>
    <property type="molecule type" value="Genomic_DNA"/>
</dbReference>
<feature type="domain" description="Restriction endonuclease type IV Mrr" evidence="2">
    <location>
        <begin position="127"/>
        <end position="190"/>
    </location>
</feature>
<name>A0A0M2VB39_9GAMM</name>
<evidence type="ECO:0000313" key="3">
    <source>
        <dbReference type="EMBL" id="KKO46363.1"/>
    </source>
</evidence>
<feature type="transmembrane region" description="Helical" evidence="1">
    <location>
        <begin position="5"/>
        <end position="27"/>
    </location>
</feature>
<dbReference type="Proteomes" id="UP000034228">
    <property type="component" value="Unassembled WGS sequence"/>
</dbReference>
<sequence length="206" mass="23364">MKSKWLWVSSISTVLGIVAGGVYLFFAEHSLLLSDNSLTLSAFWSTFMLWAFVLMFLAALICNVFAFVELDDEHRLAGFHQRFRSALAWSERQQRFLLEAQRLLSRKGQLIVSDKVAADYQLLKAQRDTLVLVQQTDVPVDITQVRAMFQQMLAADITDGMVVSSAGFSNQAWIFAQEANISLLDVKSLRKQQKHTKIQHVPIIQS</sequence>
<gene>
    <name evidence="3" type="ORF">WG68_06245</name>
</gene>
<dbReference type="InterPro" id="IPR007560">
    <property type="entry name" value="Restrct_endonuc_IV_Mrr"/>
</dbReference>
<reference evidence="3 4" key="1">
    <citation type="submission" date="2015-03" db="EMBL/GenBank/DDBJ databases">
        <title>Draft genome sequences of two protease-producing strains of Arsukibacterium isolated from two cold and alkaline environments.</title>
        <authorList>
            <person name="Lylloff J.E."/>
            <person name="Skov L.B."/>
            <person name="Jepsen M."/>
            <person name="Hallin P.F."/>
            <person name="Sorensen S.J."/>
            <person name="Stougaard P."/>
            <person name="Glaring M.A."/>
        </authorList>
    </citation>
    <scope>NUCLEOTIDE SEQUENCE [LARGE SCALE GENOMIC DNA]</scope>
    <source>
        <strain evidence="3 4">GCM72</strain>
    </source>
</reference>